<feature type="region of interest" description="Disordered" evidence="6">
    <location>
        <begin position="1"/>
        <end position="33"/>
    </location>
</feature>
<dbReference type="GeneID" id="99727038"/>
<dbReference type="InterPro" id="IPR045861">
    <property type="entry name" value="CorA_cytoplasmic_dom"/>
</dbReference>
<keyword evidence="4 7" id="KW-1133">Transmembrane helix</keyword>
<feature type="transmembrane region" description="Helical" evidence="7">
    <location>
        <begin position="282"/>
        <end position="302"/>
    </location>
</feature>
<comment type="subcellular location">
    <subcellularLocation>
        <location evidence="1">Membrane</location>
        <topology evidence="1">Multi-pass membrane protein</topology>
    </subcellularLocation>
</comment>
<dbReference type="SUPFAM" id="SSF143865">
    <property type="entry name" value="CorA soluble domain-like"/>
    <property type="match status" value="1"/>
</dbReference>
<dbReference type="InterPro" id="IPR047199">
    <property type="entry name" value="CorA-like"/>
</dbReference>
<name>A0A4Q7MAG6_9BURK</name>
<evidence type="ECO:0000256" key="2">
    <source>
        <dbReference type="ARBA" id="ARBA00009765"/>
    </source>
</evidence>
<proteinExistence type="inferred from homology"/>
<dbReference type="SUPFAM" id="SSF144083">
    <property type="entry name" value="Magnesium transport protein CorA, transmembrane region"/>
    <property type="match status" value="1"/>
</dbReference>
<evidence type="ECO:0000256" key="5">
    <source>
        <dbReference type="ARBA" id="ARBA00023136"/>
    </source>
</evidence>
<comment type="caution">
    <text evidence="8">The sequence shown here is derived from an EMBL/GenBank/DDBJ whole genome shotgun (WGS) entry which is preliminary data.</text>
</comment>
<dbReference type="GO" id="GO:0046873">
    <property type="term" value="F:metal ion transmembrane transporter activity"/>
    <property type="evidence" value="ECO:0007669"/>
    <property type="project" value="InterPro"/>
</dbReference>
<dbReference type="PANTHER" id="PTHR47891">
    <property type="entry name" value="TRANSPORTER-RELATED"/>
    <property type="match status" value="1"/>
</dbReference>
<dbReference type="PANTHER" id="PTHR47891:SF2">
    <property type="entry name" value="MAGNESIUM AND COBALT TRANSPORTER"/>
    <property type="match status" value="1"/>
</dbReference>
<gene>
    <name evidence="8" type="ORF">EV679_3432</name>
</gene>
<sequence>MLNPSQAAAGLPQLWRSGGASQPSGLAPVRPEQWRDAAERAGFSSRLIDAGLSTRPLRPLFKEQDGEILLVFAVPVPAGPGSARPFTIGYLSLLANEQHVLVGSHAAQAAMALVSEETAQAAGSGRQAAGLLRDGAHRFIEALREINAGVDGIEEHLRSAIVNRQIFDLLEHNKCLNQLFGALESNLKLLQRVQASTLLHQDARARLILDDAMVEMGQARAMAEIHNVNLSNLMDAYSAAVENNLSLVVQYLSIFVIVAAVPMGIAGIYGMNTPLPFQDEPYALPVLGLLSLLLAALMVAVFKARRIL</sequence>
<dbReference type="Proteomes" id="UP000292039">
    <property type="component" value="Unassembled WGS sequence"/>
</dbReference>
<evidence type="ECO:0000256" key="4">
    <source>
        <dbReference type="ARBA" id="ARBA00022989"/>
    </source>
</evidence>
<dbReference type="OrthoDB" id="8688911at2"/>
<dbReference type="InterPro" id="IPR002523">
    <property type="entry name" value="MgTranspt_CorA/ZnTranspt_ZntB"/>
</dbReference>
<evidence type="ECO:0000256" key="6">
    <source>
        <dbReference type="SAM" id="MobiDB-lite"/>
    </source>
</evidence>
<keyword evidence="3 7" id="KW-0812">Transmembrane</keyword>
<feature type="transmembrane region" description="Helical" evidence="7">
    <location>
        <begin position="248"/>
        <end position="270"/>
    </location>
</feature>
<comment type="similarity">
    <text evidence="2">Belongs to the CorA metal ion transporter (MIT) (TC 1.A.35) family.</text>
</comment>
<dbReference type="GO" id="GO:0016020">
    <property type="term" value="C:membrane"/>
    <property type="evidence" value="ECO:0007669"/>
    <property type="project" value="UniProtKB-SubCell"/>
</dbReference>
<evidence type="ECO:0000313" key="9">
    <source>
        <dbReference type="Proteomes" id="UP000292039"/>
    </source>
</evidence>
<evidence type="ECO:0000256" key="1">
    <source>
        <dbReference type="ARBA" id="ARBA00004141"/>
    </source>
</evidence>
<organism evidence="8 9">
    <name type="scientific">Kerstersia gyiorum</name>
    <dbReference type="NCBI Taxonomy" id="206506"/>
    <lineage>
        <taxon>Bacteria</taxon>
        <taxon>Pseudomonadati</taxon>
        <taxon>Pseudomonadota</taxon>
        <taxon>Betaproteobacteria</taxon>
        <taxon>Burkholderiales</taxon>
        <taxon>Alcaligenaceae</taxon>
        <taxon>Kerstersia</taxon>
    </lineage>
</organism>
<dbReference type="Pfam" id="PF01544">
    <property type="entry name" value="CorA"/>
    <property type="match status" value="1"/>
</dbReference>
<reference evidence="8 9" key="1">
    <citation type="submission" date="2019-02" db="EMBL/GenBank/DDBJ databases">
        <title>Genomic Encyclopedia of Type Strains, Phase IV (KMG-IV): sequencing the most valuable type-strain genomes for metagenomic binning, comparative biology and taxonomic classification.</title>
        <authorList>
            <person name="Goeker M."/>
        </authorList>
    </citation>
    <scope>NUCLEOTIDE SEQUENCE [LARGE SCALE GENOMIC DNA]</scope>
    <source>
        <strain evidence="8 9">DSM 16618</strain>
    </source>
</reference>
<dbReference type="EMBL" id="SGWZ01000008">
    <property type="protein sequence ID" value="RZS63788.1"/>
    <property type="molecule type" value="Genomic_DNA"/>
</dbReference>
<dbReference type="Gene3D" id="1.20.58.340">
    <property type="entry name" value="Magnesium transport protein CorA, transmembrane region"/>
    <property type="match status" value="2"/>
</dbReference>
<protein>
    <submittedName>
        <fullName evidence="8">Magnesium transporter</fullName>
    </submittedName>
</protein>
<dbReference type="InterPro" id="IPR045863">
    <property type="entry name" value="CorA_TM1_TM2"/>
</dbReference>
<evidence type="ECO:0000256" key="7">
    <source>
        <dbReference type="SAM" id="Phobius"/>
    </source>
</evidence>
<accession>A0A4Q7MAG6</accession>
<keyword evidence="5 7" id="KW-0472">Membrane</keyword>
<dbReference type="AlphaFoldDB" id="A0A4Q7MAG6"/>
<dbReference type="RefSeq" id="WP_130487842.1">
    <property type="nucleotide sequence ID" value="NZ_CBCSEB010000020.1"/>
</dbReference>
<evidence type="ECO:0000256" key="3">
    <source>
        <dbReference type="ARBA" id="ARBA00022692"/>
    </source>
</evidence>
<evidence type="ECO:0000313" key="8">
    <source>
        <dbReference type="EMBL" id="RZS63788.1"/>
    </source>
</evidence>